<sequence length="107" mass="12087">MYNALRDDDKKWILRDEDGNIVVPYIITGFYGATQIRWDAGLAKTSSRWSTTEEENRETVPTGAGMLYAFAQFKSNPDVIGTAKDAAPSDYRKICLMYKCRKCMGGM</sequence>
<name>A0A0N4YNJ7_NIPBR</name>
<dbReference type="WBParaSite" id="NBR_0001880901-mRNA-1">
    <property type="protein sequence ID" value="NBR_0001880901-mRNA-1"/>
    <property type="gene ID" value="NBR_0001880901"/>
</dbReference>
<dbReference type="Proteomes" id="UP000271162">
    <property type="component" value="Unassembled WGS sequence"/>
</dbReference>
<evidence type="ECO:0000313" key="1">
    <source>
        <dbReference type="EMBL" id="VDL82534.1"/>
    </source>
</evidence>
<keyword evidence="2" id="KW-1185">Reference proteome</keyword>
<accession>A0A0N4YNJ7</accession>
<reference evidence="1 2" key="2">
    <citation type="submission" date="2018-11" db="EMBL/GenBank/DDBJ databases">
        <authorList>
            <consortium name="Pathogen Informatics"/>
        </authorList>
    </citation>
    <scope>NUCLEOTIDE SEQUENCE [LARGE SCALE GENOMIC DNA]</scope>
</reference>
<dbReference type="EMBL" id="UYSL01023678">
    <property type="protein sequence ID" value="VDL82534.1"/>
    <property type="molecule type" value="Genomic_DNA"/>
</dbReference>
<proteinExistence type="predicted"/>
<protein>
    <submittedName>
        <fullName evidence="3">Lipoprotein</fullName>
    </submittedName>
</protein>
<dbReference type="AlphaFoldDB" id="A0A0N4YNJ7"/>
<evidence type="ECO:0000313" key="2">
    <source>
        <dbReference type="Proteomes" id="UP000271162"/>
    </source>
</evidence>
<evidence type="ECO:0000313" key="3">
    <source>
        <dbReference type="WBParaSite" id="NBR_0001880901-mRNA-1"/>
    </source>
</evidence>
<gene>
    <name evidence="1" type="ORF">NBR_LOCUS18809</name>
</gene>
<reference evidence="3" key="1">
    <citation type="submission" date="2017-02" db="UniProtKB">
        <authorList>
            <consortium name="WormBaseParasite"/>
        </authorList>
    </citation>
    <scope>IDENTIFICATION</scope>
</reference>
<organism evidence="3">
    <name type="scientific">Nippostrongylus brasiliensis</name>
    <name type="common">Rat hookworm</name>
    <dbReference type="NCBI Taxonomy" id="27835"/>
    <lineage>
        <taxon>Eukaryota</taxon>
        <taxon>Metazoa</taxon>
        <taxon>Ecdysozoa</taxon>
        <taxon>Nematoda</taxon>
        <taxon>Chromadorea</taxon>
        <taxon>Rhabditida</taxon>
        <taxon>Rhabditina</taxon>
        <taxon>Rhabditomorpha</taxon>
        <taxon>Strongyloidea</taxon>
        <taxon>Heligmosomidae</taxon>
        <taxon>Nippostrongylus</taxon>
    </lineage>
</organism>